<name>A0A1I1H2B1_9BACT</name>
<keyword evidence="2" id="KW-0808">Transferase</keyword>
<dbReference type="SUPFAM" id="SSF53271">
    <property type="entry name" value="PRTase-like"/>
    <property type="match status" value="1"/>
</dbReference>
<dbReference type="InterPro" id="IPR000836">
    <property type="entry name" value="PRTase_dom"/>
</dbReference>
<dbReference type="Pfam" id="PF14681">
    <property type="entry name" value="UPRTase"/>
    <property type="match status" value="1"/>
</dbReference>
<organism evidence="2 3">
    <name type="scientific">Flexibacter flexilis DSM 6793</name>
    <dbReference type="NCBI Taxonomy" id="927664"/>
    <lineage>
        <taxon>Bacteria</taxon>
        <taxon>Pseudomonadati</taxon>
        <taxon>Bacteroidota</taxon>
        <taxon>Cytophagia</taxon>
        <taxon>Cytophagales</taxon>
        <taxon>Flexibacteraceae</taxon>
        <taxon>Flexibacter</taxon>
    </lineage>
</organism>
<dbReference type="GO" id="GO:0016757">
    <property type="term" value="F:glycosyltransferase activity"/>
    <property type="evidence" value="ECO:0007669"/>
    <property type="project" value="UniProtKB-KW"/>
</dbReference>
<accession>A0A1I1H2B1</accession>
<feature type="domain" description="Phosphoribosyltransferase" evidence="1">
    <location>
        <begin position="11"/>
        <end position="210"/>
    </location>
</feature>
<dbReference type="Gene3D" id="3.40.50.2020">
    <property type="match status" value="1"/>
</dbReference>
<keyword evidence="3" id="KW-1185">Reference proteome</keyword>
<dbReference type="NCBIfam" id="NF001097">
    <property type="entry name" value="PRK00129.1"/>
    <property type="match status" value="1"/>
</dbReference>
<dbReference type="InterPro" id="IPR029057">
    <property type="entry name" value="PRTase-like"/>
</dbReference>
<sequence length="213" mass="23125">MFILTETNSIASRFVTELRDVTVQTDSMRFRRNMERIGEVLAYEISKTLDFSAETIQTPLAPIAVQQPEKPVLATVLRAGLPLYQGFLNYFDGAESAFIGAYRAAHKDDHSFEVAMEYLAAPSLEGKTLIIIDPMLATGKSLVLSYKSLLNAGTPKAVHIAAAIGSRAGVDYLLANIPNAKLWIGAVDESLNDHFYIVPGLGDAGDLAYGSKL</sequence>
<protein>
    <submittedName>
        <fullName evidence="2">Uracil phosphoribosyltransferase</fullName>
    </submittedName>
</protein>
<gene>
    <name evidence="2" type="ORF">SAMN05421780_103188</name>
</gene>
<dbReference type="OrthoDB" id="9781675at2"/>
<dbReference type="STRING" id="927664.SAMN05421780_103188"/>
<dbReference type="InterPro" id="IPR050137">
    <property type="entry name" value="PyrR_bifunctional"/>
</dbReference>
<dbReference type="PANTHER" id="PTHR11608">
    <property type="entry name" value="BIFUNCTIONAL PROTEIN PYRR"/>
    <property type="match status" value="1"/>
</dbReference>
<evidence type="ECO:0000313" key="2">
    <source>
        <dbReference type="EMBL" id="SFC18289.1"/>
    </source>
</evidence>
<keyword evidence="2" id="KW-0328">Glycosyltransferase</keyword>
<dbReference type="EMBL" id="FOLE01000003">
    <property type="protein sequence ID" value="SFC18289.1"/>
    <property type="molecule type" value="Genomic_DNA"/>
</dbReference>
<dbReference type="AlphaFoldDB" id="A0A1I1H2B1"/>
<evidence type="ECO:0000313" key="3">
    <source>
        <dbReference type="Proteomes" id="UP000199514"/>
    </source>
</evidence>
<dbReference type="CDD" id="cd06223">
    <property type="entry name" value="PRTases_typeI"/>
    <property type="match status" value="1"/>
</dbReference>
<dbReference type="RefSeq" id="WP_091510080.1">
    <property type="nucleotide sequence ID" value="NZ_FOLE01000003.1"/>
</dbReference>
<evidence type="ECO:0000259" key="1">
    <source>
        <dbReference type="Pfam" id="PF14681"/>
    </source>
</evidence>
<proteinExistence type="predicted"/>
<reference evidence="2 3" key="1">
    <citation type="submission" date="2016-10" db="EMBL/GenBank/DDBJ databases">
        <authorList>
            <person name="de Groot N.N."/>
        </authorList>
    </citation>
    <scope>NUCLEOTIDE SEQUENCE [LARGE SCALE GENOMIC DNA]</scope>
    <source>
        <strain evidence="2 3">DSM 6793</strain>
    </source>
</reference>
<dbReference type="Proteomes" id="UP000199514">
    <property type="component" value="Unassembled WGS sequence"/>
</dbReference>
<dbReference type="PANTHER" id="PTHR11608:SF0">
    <property type="entry name" value="BIFUNCTIONAL PROTEIN PYRR"/>
    <property type="match status" value="1"/>
</dbReference>